<proteinExistence type="predicted"/>
<evidence type="ECO:0000313" key="1">
    <source>
        <dbReference type="EMBL" id="KAJ4486845.1"/>
    </source>
</evidence>
<dbReference type="EMBL" id="JANVFT010000049">
    <property type="protein sequence ID" value="KAJ4486845.1"/>
    <property type="molecule type" value="Genomic_DNA"/>
</dbReference>
<evidence type="ECO:0000313" key="2">
    <source>
        <dbReference type="Proteomes" id="UP001150217"/>
    </source>
</evidence>
<comment type="caution">
    <text evidence="1">The sequence shown here is derived from an EMBL/GenBank/DDBJ whole genome shotgun (WGS) entry which is preliminary data.</text>
</comment>
<sequence length="79" mass="9063">MPIVLWVLSLSTSRTDRPPPPFNMFHTCRLLTPPRSFSGPAWTHKVRFSCASFCISVRIDDRPIVFCPRNNCREVLVST</sequence>
<gene>
    <name evidence="1" type="ORF">C8R41DRAFT_421130</name>
</gene>
<name>A0ABQ8VC24_9AGAR</name>
<keyword evidence="2" id="KW-1185">Reference proteome</keyword>
<protein>
    <recommendedName>
        <fullName evidence="3">Secreted protein</fullName>
    </recommendedName>
</protein>
<accession>A0ABQ8VC24</accession>
<reference evidence="1" key="1">
    <citation type="submission" date="2022-08" db="EMBL/GenBank/DDBJ databases">
        <title>A Global Phylogenomic Analysis of the Shiitake Genus Lentinula.</title>
        <authorList>
            <consortium name="DOE Joint Genome Institute"/>
            <person name="Sierra-Patev S."/>
            <person name="Min B."/>
            <person name="Naranjo-Ortiz M."/>
            <person name="Looney B."/>
            <person name="Konkel Z."/>
            <person name="Slot J.C."/>
            <person name="Sakamoto Y."/>
            <person name="Steenwyk J.L."/>
            <person name="Rokas A."/>
            <person name="Carro J."/>
            <person name="Camarero S."/>
            <person name="Ferreira P."/>
            <person name="Molpeceres G."/>
            <person name="Ruiz-Duenas F.J."/>
            <person name="Serrano A."/>
            <person name="Henrissat B."/>
            <person name="Drula E."/>
            <person name="Hughes K.W."/>
            <person name="Mata J.L."/>
            <person name="Ishikawa N.K."/>
            <person name="Vargas-Isla R."/>
            <person name="Ushijima S."/>
            <person name="Smith C.A."/>
            <person name="Ahrendt S."/>
            <person name="Andreopoulos W."/>
            <person name="He G."/>
            <person name="Labutti K."/>
            <person name="Lipzen A."/>
            <person name="Ng V."/>
            <person name="Riley R."/>
            <person name="Sandor L."/>
            <person name="Barry K."/>
            <person name="Martinez A.T."/>
            <person name="Xiao Y."/>
            <person name="Gibbons J.G."/>
            <person name="Terashima K."/>
            <person name="Grigoriev I.V."/>
            <person name="Hibbett D.S."/>
        </authorList>
    </citation>
    <scope>NUCLEOTIDE SEQUENCE</scope>
    <source>
        <strain evidence="1">RHP3577 ss4</strain>
    </source>
</reference>
<evidence type="ECO:0008006" key="3">
    <source>
        <dbReference type="Google" id="ProtNLM"/>
    </source>
</evidence>
<organism evidence="1 2">
    <name type="scientific">Lentinula lateritia</name>
    <dbReference type="NCBI Taxonomy" id="40482"/>
    <lineage>
        <taxon>Eukaryota</taxon>
        <taxon>Fungi</taxon>
        <taxon>Dikarya</taxon>
        <taxon>Basidiomycota</taxon>
        <taxon>Agaricomycotina</taxon>
        <taxon>Agaricomycetes</taxon>
        <taxon>Agaricomycetidae</taxon>
        <taxon>Agaricales</taxon>
        <taxon>Marasmiineae</taxon>
        <taxon>Omphalotaceae</taxon>
        <taxon>Lentinula</taxon>
    </lineage>
</organism>
<dbReference type="Proteomes" id="UP001150217">
    <property type="component" value="Unassembled WGS sequence"/>
</dbReference>